<keyword evidence="2" id="KW-0238">DNA-binding</keyword>
<dbReference type="InterPro" id="IPR000524">
    <property type="entry name" value="Tscrpt_reg_HTH_GntR"/>
</dbReference>
<keyword evidence="1" id="KW-0805">Transcription regulation</keyword>
<name>A0ABY3DLX4_9HYPH</name>
<evidence type="ECO:0000256" key="2">
    <source>
        <dbReference type="ARBA" id="ARBA00023125"/>
    </source>
</evidence>
<dbReference type="InterPro" id="IPR050679">
    <property type="entry name" value="Bact_HTH_transcr_reg"/>
</dbReference>
<evidence type="ECO:0000313" key="6">
    <source>
        <dbReference type="Proteomes" id="UP000315321"/>
    </source>
</evidence>
<keyword evidence="6" id="KW-1185">Reference proteome</keyword>
<dbReference type="PROSITE" id="PS50949">
    <property type="entry name" value="HTH_GNTR"/>
    <property type="match status" value="1"/>
</dbReference>
<accession>A0ABY3DLX4</accession>
<dbReference type="PANTHER" id="PTHR44846:SF1">
    <property type="entry name" value="MANNOSYL-D-GLYCERATE TRANSPORT_METABOLISM SYSTEM REPRESSOR MNGR-RELATED"/>
    <property type="match status" value="1"/>
</dbReference>
<dbReference type="Pfam" id="PF07702">
    <property type="entry name" value="UTRA"/>
    <property type="match status" value="1"/>
</dbReference>
<dbReference type="InterPro" id="IPR011663">
    <property type="entry name" value="UTRA"/>
</dbReference>
<dbReference type="Proteomes" id="UP000315321">
    <property type="component" value="Unassembled WGS sequence"/>
</dbReference>
<evidence type="ECO:0000259" key="4">
    <source>
        <dbReference type="PROSITE" id="PS50949"/>
    </source>
</evidence>
<dbReference type="InterPro" id="IPR036390">
    <property type="entry name" value="WH_DNA-bd_sf"/>
</dbReference>
<feature type="domain" description="HTH gntR-type" evidence="4">
    <location>
        <begin position="7"/>
        <end position="75"/>
    </location>
</feature>
<proteinExistence type="predicted"/>
<dbReference type="SUPFAM" id="SSF64288">
    <property type="entry name" value="Chorismate lyase-like"/>
    <property type="match status" value="1"/>
</dbReference>
<sequence length="247" mass="27573">MSMADFTPIYARIQTFIRDEIASGRLKEGARTPSEPELARLFGTTRATVARALQQLVFEGVVIRRSGSGTFVAPASLSAPIDLTRVRSFEEQVAAKGAEIAYETLHFLRRPVSAGESTTLHLAPDGHVYELDRLRLVNGKRMSIEHRVIPDELGRHITPAMLEAKSLHRILDEEFDLQVQRVEGRIRAGLARGQTADRLGVRRGSPVLIRDYVLFSADRRPLVGGESCYRDEFHIDYVVQQPRGASV</sequence>
<dbReference type="EMBL" id="VMBP01000007">
    <property type="protein sequence ID" value="TSJ60166.1"/>
    <property type="molecule type" value="Genomic_DNA"/>
</dbReference>
<dbReference type="InterPro" id="IPR028978">
    <property type="entry name" value="Chorismate_lyase_/UTRA_dom_sf"/>
</dbReference>
<dbReference type="SMART" id="SM00866">
    <property type="entry name" value="UTRA"/>
    <property type="match status" value="1"/>
</dbReference>
<dbReference type="Gene3D" id="3.40.1410.10">
    <property type="entry name" value="Chorismate lyase-like"/>
    <property type="match status" value="1"/>
</dbReference>
<reference evidence="5 6" key="1">
    <citation type="submission" date="2019-07" db="EMBL/GenBank/DDBJ databases">
        <authorList>
            <person name="Grouzdev D.S."/>
        </authorList>
    </citation>
    <scope>NUCLEOTIDE SEQUENCE [LARGE SCALE GENOMIC DNA]</scope>
    <source>
        <strain evidence="5 6">3C</strain>
    </source>
</reference>
<evidence type="ECO:0000256" key="1">
    <source>
        <dbReference type="ARBA" id="ARBA00023015"/>
    </source>
</evidence>
<keyword evidence="3" id="KW-0804">Transcription</keyword>
<gene>
    <name evidence="5" type="ORF">FO470_18430</name>
</gene>
<evidence type="ECO:0000256" key="3">
    <source>
        <dbReference type="ARBA" id="ARBA00023163"/>
    </source>
</evidence>
<organism evidence="5 6">
    <name type="scientific">Ancylobacter moscoviensis</name>
    <dbReference type="NCBI Taxonomy" id="2597768"/>
    <lineage>
        <taxon>Bacteria</taxon>
        <taxon>Pseudomonadati</taxon>
        <taxon>Pseudomonadota</taxon>
        <taxon>Alphaproteobacteria</taxon>
        <taxon>Hyphomicrobiales</taxon>
        <taxon>Xanthobacteraceae</taxon>
        <taxon>Ancylobacter</taxon>
    </lineage>
</organism>
<dbReference type="SMART" id="SM00345">
    <property type="entry name" value="HTH_GNTR"/>
    <property type="match status" value="1"/>
</dbReference>
<dbReference type="Pfam" id="PF00392">
    <property type="entry name" value="GntR"/>
    <property type="match status" value="1"/>
</dbReference>
<protein>
    <submittedName>
        <fullName evidence="5">GntR family transcriptional regulator</fullName>
    </submittedName>
</protein>
<dbReference type="InterPro" id="IPR036388">
    <property type="entry name" value="WH-like_DNA-bd_sf"/>
</dbReference>
<dbReference type="Gene3D" id="1.10.10.10">
    <property type="entry name" value="Winged helix-like DNA-binding domain superfamily/Winged helix DNA-binding domain"/>
    <property type="match status" value="1"/>
</dbReference>
<dbReference type="PANTHER" id="PTHR44846">
    <property type="entry name" value="MANNOSYL-D-GLYCERATE TRANSPORT/METABOLISM SYSTEM REPRESSOR MNGR-RELATED"/>
    <property type="match status" value="1"/>
</dbReference>
<dbReference type="PRINTS" id="PR00035">
    <property type="entry name" value="HTHGNTR"/>
</dbReference>
<evidence type="ECO:0000313" key="5">
    <source>
        <dbReference type="EMBL" id="TSJ60166.1"/>
    </source>
</evidence>
<dbReference type="SUPFAM" id="SSF46785">
    <property type="entry name" value="Winged helix' DNA-binding domain"/>
    <property type="match status" value="1"/>
</dbReference>
<dbReference type="CDD" id="cd07377">
    <property type="entry name" value="WHTH_GntR"/>
    <property type="match status" value="1"/>
</dbReference>
<comment type="caution">
    <text evidence="5">The sequence shown here is derived from an EMBL/GenBank/DDBJ whole genome shotgun (WGS) entry which is preliminary data.</text>
</comment>